<evidence type="ECO:0000313" key="3">
    <source>
        <dbReference type="Proteomes" id="UP000605670"/>
    </source>
</evidence>
<name>A0A917BGK1_9MICO</name>
<reference evidence="2" key="1">
    <citation type="journal article" date="2014" name="Int. J. Syst. Evol. Microbiol.">
        <title>Complete genome sequence of Corynebacterium casei LMG S-19264T (=DSM 44701T), isolated from a smear-ripened cheese.</title>
        <authorList>
            <consortium name="US DOE Joint Genome Institute (JGI-PGF)"/>
            <person name="Walter F."/>
            <person name="Albersmeier A."/>
            <person name="Kalinowski J."/>
            <person name="Ruckert C."/>
        </authorList>
    </citation>
    <scope>NUCLEOTIDE SEQUENCE</scope>
    <source>
        <strain evidence="2">CGMCC 1.12160</strain>
    </source>
</reference>
<feature type="transmembrane region" description="Helical" evidence="1">
    <location>
        <begin position="78"/>
        <end position="97"/>
    </location>
</feature>
<protein>
    <submittedName>
        <fullName evidence="2">Uncharacterized protein</fullName>
    </submittedName>
</protein>
<comment type="caution">
    <text evidence="2">The sequence shown here is derived from an EMBL/GenBank/DDBJ whole genome shotgun (WGS) entry which is preliminary data.</text>
</comment>
<organism evidence="2 3">
    <name type="scientific">Ornithinimicrobium tianjinense</name>
    <dbReference type="NCBI Taxonomy" id="1195761"/>
    <lineage>
        <taxon>Bacteria</taxon>
        <taxon>Bacillati</taxon>
        <taxon>Actinomycetota</taxon>
        <taxon>Actinomycetes</taxon>
        <taxon>Micrococcales</taxon>
        <taxon>Ornithinimicrobiaceae</taxon>
        <taxon>Ornithinimicrobium</taxon>
    </lineage>
</organism>
<keyword evidence="1" id="KW-0472">Membrane</keyword>
<feature type="transmembrane region" description="Helical" evidence="1">
    <location>
        <begin position="49"/>
        <end position="66"/>
    </location>
</feature>
<feature type="transmembrane region" description="Helical" evidence="1">
    <location>
        <begin position="12"/>
        <end position="29"/>
    </location>
</feature>
<keyword evidence="3" id="KW-1185">Reference proteome</keyword>
<sequence length="310" mass="33837">MLRETYGSLRWLLVLLPAVLFVVSVLTALTSRELETSISAYYGGPVRDVFVGVLVAVAACLVAYQGSTTFEDYNLNGAGSYAAFVALVPAGLDEILADLRRSALLTPQGVTPAEYVWSLRFGLTSVVALSAMLLARELRRSHRVRALAREDRTTGLFILLTSGTLVAFLTLAMWQLWVPPVDEVRLEGLALGLPGADLRLSIHHLAAIFLISALAVAVWSHAWPHRATRTGSEAGPGYDELVRRRGYQLIFFLMLAGPLVAAAAAQAFAPGHLVIFLEWWEIGLFCVFWVLETRRLSAPPPTAQPAMPVR</sequence>
<feature type="transmembrane region" description="Helical" evidence="1">
    <location>
        <begin position="117"/>
        <end position="135"/>
    </location>
</feature>
<feature type="transmembrane region" description="Helical" evidence="1">
    <location>
        <begin position="249"/>
        <end position="268"/>
    </location>
</feature>
<feature type="transmembrane region" description="Helical" evidence="1">
    <location>
        <begin position="274"/>
        <end position="291"/>
    </location>
</feature>
<dbReference type="AlphaFoldDB" id="A0A917BGK1"/>
<keyword evidence="1" id="KW-1133">Transmembrane helix</keyword>
<proteinExistence type="predicted"/>
<accession>A0A917BGK1</accession>
<dbReference type="EMBL" id="BMEM01000001">
    <property type="protein sequence ID" value="GGF43991.1"/>
    <property type="molecule type" value="Genomic_DNA"/>
</dbReference>
<reference evidence="2" key="2">
    <citation type="submission" date="2020-09" db="EMBL/GenBank/DDBJ databases">
        <authorList>
            <person name="Sun Q."/>
            <person name="Zhou Y."/>
        </authorList>
    </citation>
    <scope>NUCLEOTIDE SEQUENCE</scope>
    <source>
        <strain evidence="2">CGMCC 1.12160</strain>
    </source>
</reference>
<keyword evidence="1" id="KW-0812">Transmembrane</keyword>
<feature type="transmembrane region" description="Helical" evidence="1">
    <location>
        <begin position="156"/>
        <end position="178"/>
    </location>
</feature>
<gene>
    <name evidence="2" type="ORF">GCM10011366_09690</name>
</gene>
<feature type="transmembrane region" description="Helical" evidence="1">
    <location>
        <begin position="198"/>
        <end position="219"/>
    </location>
</feature>
<evidence type="ECO:0000256" key="1">
    <source>
        <dbReference type="SAM" id="Phobius"/>
    </source>
</evidence>
<evidence type="ECO:0000313" key="2">
    <source>
        <dbReference type="EMBL" id="GGF43991.1"/>
    </source>
</evidence>
<dbReference type="Proteomes" id="UP000605670">
    <property type="component" value="Unassembled WGS sequence"/>
</dbReference>